<dbReference type="InterPro" id="IPR036390">
    <property type="entry name" value="WH_DNA-bd_sf"/>
</dbReference>
<feature type="domain" description="HTH crp-type" evidence="2">
    <location>
        <begin position="158"/>
        <end position="232"/>
    </location>
</feature>
<comment type="caution">
    <text evidence="3">The sequence shown here is derived from an EMBL/GenBank/DDBJ whole genome shotgun (WGS) entry which is preliminary data.</text>
</comment>
<dbReference type="SMART" id="SM00419">
    <property type="entry name" value="HTH_CRP"/>
    <property type="match status" value="1"/>
</dbReference>
<evidence type="ECO:0000313" key="3">
    <source>
        <dbReference type="EMBL" id="MBB4662281.1"/>
    </source>
</evidence>
<evidence type="ECO:0000313" key="4">
    <source>
        <dbReference type="Proteomes" id="UP000585272"/>
    </source>
</evidence>
<dbReference type="PROSITE" id="PS51063">
    <property type="entry name" value="HTH_CRP_2"/>
    <property type="match status" value="1"/>
</dbReference>
<dbReference type="RefSeq" id="WP_183341360.1">
    <property type="nucleotide sequence ID" value="NZ_JACHNU010000002.1"/>
</dbReference>
<proteinExistence type="predicted"/>
<reference evidence="3 4" key="1">
    <citation type="submission" date="2020-08" db="EMBL/GenBank/DDBJ databases">
        <title>Genomic Encyclopedia of Archaeal and Bacterial Type Strains, Phase II (KMG-II): from individual species to whole genera.</title>
        <authorList>
            <person name="Goeker M."/>
        </authorList>
    </citation>
    <scope>NUCLEOTIDE SEQUENCE [LARGE SCALE GENOMIC DNA]</scope>
    <source>
        <strain evidence="3 4">DSM 23288</strain>
    </source>
</reference>
<evidence type="ECO:0000256" key="1">
    <source>
        <dbReference type="SAM" id="MobiDB-lite"/>
    </source>
</evidence>
<dbReference type="InterPro" id="IPR014710">
    <property type="entry name" value="RmlC-like_jellyroll"/>
</dbReference>
<dbReference type="GO" id="GO:0003677">
    <property type="term" value="F:DNA binding"/>
    <property type="evidence" value="ECO:0007669"/>
    <property type="project" value="InterPro"/>
</dbReference>
<gene>
    <name evidence="3" type="ORF">BDZ31_001867</name>
</gene>
<evidence type="ECO:0000259" key="2">
    <source>
        <dbReference type="PROSITE" id="PS51063"/>
    </source>
</evidence>
<dbReference type="InterPro" id="IPR012318">
    <property type="entry name" value="HTH_CRP"/>
</dbReference>
<dbReference type="EMBL" id="JACHNU010000002">
    <property type="protein sequence ID" value="MBB4662281.1"/>
    <property type="molecule type" value="Genomic_DNA"/>
</dbReference>
<dbReference type="Pfam" id="PF13545">
    <property type="entry name" value="HTH_Crp_2"/>
    <property type="match status" value="1"/>
</dbReference>
<keyword evidence="4" id="KW-1185">Reference proteome</keyword>
<sequence>MSLPREEQAVRLLDEDPDLAERLAPERRAEARVRLLARAVRLPRGPLAPAALDRDASSLHGLLLLDGLVSRNVRLADTTTVQLLGRGDLLEPGTDALGGRLVPIDVAWVVLEPGRALPVDDAFVERVLRWPEVVAALFERIAAQSARQGTQCAISGLARVEDRIETLMWFLAERWGRIGSQGVVLPLRLTHETLGQMLGARRSTVTLALRQLAADGLVQRRDDGAWLLLVPSGDEVGVADRRGGGVRFLEGDLALPPERDAPAPTAPASRPAREALPVAGALDRLEARIERMLAVHARMRARTASASAPSSRDGASG</sequence>
<accession>A0A840IDF5</accession>
<protein>
    <submittedName>
        <fullName evidence="3">CRP-like cAMP-binding protein</fullName>
    </submittedName>
</protein>
<dbReference type="Proteomes" id="UP000585272">
    <property type="component" value="Unassembled WGS sequence"/>
</dbReference>
<dbReference type="AlphaFoldDB" id="A0A840IDF5"/>
<feature type="region of interest" description="Disordered" evidence="1">
    <location>
        <begin position="253"/>
        <end position="272"/>
    </location>
</feature>
<dbReference type="Gene3D" id="2.60.120.10">
    <property type="entry name" value="Jelly Rolls"/>
    <property type="match status" value="1"/>
</dbReference>
<dbReference type="SUPFAM" id="SSF46785">
    <property type="entry name" value="Winged helix' DNA-binding domain"/>
    <property type="match status" value="1"/>
</dbReference>
<organism evidence="3 4">
    <name type="scientific">Conexibacter arvalis</name>
    <dbReference type="NCBI Taxonomy" id="912552"/>
    <lineage>
        <taxon>Bacteria</taxon>
        <taxon>Bacillati</taxon>
        <taxon>Actinomycetota</taxon>
        <taxon>Thermoleophilia</taxon>
        <taxon>Solirubrobacterales</taxon>
        <taxon>Conexibacteraceae</taxon>
        <taxon>Conexibacter</taxon>
    </lineage>
</organism>
<name>A0A840IDF5_9ACTN</name>
<dbReference type="GO" id="GO:0006355">
    <property type="term" value="P:regulation of DNA-templated transcription"/>
    <property type="evidence" value="ECO:0007669"/>
    <property type="project" value="InterPro"/>
</dbReference>